<feature type="compositionally biased region" description="Polar residues" evidence="2">
    <location>
        <begin position="309"/>
        <end position="333"/>
    </location>
</feature>
<feature type="coiled-coil region" evidence="1">
    <location>
        <begin position="364"/>
        <end position="392"/>
    </location>
</feature>
<accession>A0A510NUL7</accession>
<dbReference type="Proteomes" id="UP000053095">
    <property type="component" value="Unassembled WGS sequence"/>
</dbReference>
<protein>
    <submittedName>
        <fullName evidence="3">Serine-threonine rich protein</fullName>
    </submittedName>
</protein>
<evidence type="ECO:0000256" key="2">
    <source>
        <dbReference type="SAM" id="MobiDB-lite"/>
    </source>
</evidence>
<feature type="region of interest" description="Disordered" evidence="2">
    <location>
        <begin position="265"/>
        <end position="343"/>
    </location>
</feature>
<feature type="region of interest" description="Disordered" evidence="2">
    <location>
        <begin position="603"/>
        <end position="671"/>
    </location>
</feature>
<dbReference type="AlphaFoldDB" id="A0A510NUL7"/>
<proteinExistence type="predicted"/>
<feature type="compositionally biased region" description="Low complexity" evidence="2">
    <location>
        <begin position="638"/>
        <end position="652"/>
    </location>
</feature>
<name>A0A510NUL7_TALPI</name>
<evidence type="ECO:0000256" key="1">
    <source>
        <dbReference type="SAM" id="Coils"/>
    </source>
</evidence>
<dbReference type="EMBL" id="DF933814">
    <property type="protein sequence ID" value="GAM35927.1"/>
    <property type="molecule type" value="Genomic_DNA"/>
</dbReference>
<feature type="compositionally biased region" description="Basic and acidic residues" evidence="2">
    <location>
        <begin position="185"/>
        <end position="195"/>
    </location>
</feature>
<reference evidence="4" key="1">
    <citation type="journal article" date="2015" name="Genome Announc.">
        <title>Draft genome sequence of Talaromyces cellulolyticus strain Y-94, a source of lignocellulosic biomass-degrading enzymes.</title>
        <authorList>
            <person name="Fujii T."/>
            <person name="Koike H."/>
            <person name="Sawayama S."/>
            <person name="Yano S."/>
            <person name="Inoue H."/>
        </authorList>
    </citation>
    <scope>NUCLEOTIDE SEQUENCE [LARGE SCALE GENOMIC DNA]</scope>
    <source>
        <strain evidence="4">Y-94</strain>
    </source>
</reference>
<evidence type="ECO:0000313" key="3">
    <source>
        <dbReference type="EMBL" id="GAM35927.1"/>
    </source>
</evidence>
<feature type="compositionally biased region" description="Polar residues" evidence="2">
    <location>
        <begin position="659"/>
        <end position="671"/>
    </location>
</feature>
<sequence>MSTRTLTSISIANPSLIRSRYPIRLVECCAVASSHARSVNSIQVRTFWGRGWKYAWYHNYHNRSNRREILHDLAKDYRGQYVFIKRMANRRSGKHQFWRDWKDSLKQSHRERDDIWRDSKRHRHYWDGDMSELVKRIEKDPYNFLFGRSNEYLKMGKGWSSFCRSFLDPEPPSEQKLNTSSAQEHSVKSTTDDVSSKTSTIKADDDAITVRPYKPSDANSLRYDPISGRMKPVEQPATEVTRDETKDDSHITDIPVKVFTSPNEVKSDNTEIFGQESPKPKDTVPAAQDPKPQVNNDGVFYMAGPSEDSPVTSNYTSKTPTKELQQSKDASNGQKKKLHYEPKEVTEDDVDLLRASDVRASFFAGETKQELAEKKKQAREAMEQEYSLATNQNIDDEILQGLRQKKEAVKETAIDTETPTDTLERVRLKYIPQAEKLGATYRGDDSNTLLVSNATSTTDALRASLDGLLEDTRRFINDVQLLTNDIQNACERVEASTNIPVDTLRILAFDSVNSQVVCAETTSSMHTNEPIRHAADVLLDLNNPAKFLPYFAKMKADGYEIVSGGGDILIFRKTATNGSESAMADSADVEQLMISTKGKIGSGTETLVSKDSDSLSQPTDRSKSRIVQRQETVFTGGPPNWSPYQSPSSPSSATEELEYTQTEPSTKTSAATKLGKGIRRIVLSGVATAGTFYAIGVVCEYFLTGGQDGLGPEGFTEFEAERRRRE</sequence>
<feature type="region of interest" description="Disordered" evidence="2">
    <location>
        <begin position="170"/>
        <end position="248"/>
    </location>
</feature>
<keyword evidence="4" id="KW-1185">Reference proteome</keyword>
<organism evidence="3 4">
    <name type="scientific">Talaromyces pinophilus</name>
    <name type="common">Penicillium pinophilum</name>
    <dbReference type="NCBI Taxonomy" id="128442"/>
    <lineage>
        <taxon>Eukaryota</taxon>
        <taxon>Fungi</taxon>
        <taxon>Dikarya</taxon>
        <taxon>Ascomycota</taxon>
        <taxon>Pezizomycotina</taxon>
        <taxon>Eurotiomycetes</taxon>
        <taxon>Eurotiomycetidae</taxon>
        <taxon>Eurotiales</taxon>
        <taxon>Trichocomaceae</taxon>
        <taxon>Talaromyces</taxon>
        <taxon>Talaromyces sect. Talaromyces</taxon>
    </lineage>
</organism>
<gene>
    <name evidence="3" type="ORF">TCE0_018f04632</name>
</gene>
<evidence type="ECO:0000313" key="4">
    <source>
        <dbReference type="Proteomes" id="UP000053095"/>
    </source>
</evidence>
<feature type="compositionally biased region" description="Polar residues" evidence="2">
    <location>
        <begin position="614"/>
        <end position="633"/>
    </location>
</feature>
<keyword evidence="1" id="KW-0175">Coiled coil</keyword>
<feature type="compositionally biased region" description="Polar residues" evidence="2">
    <location>
        <begin position="175"/>
        <end position="184"/>
    </location>
</feature>